<dbReference type="Proteomes" id="UP000254554">
    <property type="component" value="Unassembled WGS sequence"/>
</dbReference>
<evidence type="ECO:0000313" key="1">
    <source>
        <dbReference type="EMBL" id="STO22120.1"/>
    </source>
</evidence>
<protein>
    <submittedName>
        <fullName evidence="1">Uncharacterized protein</fullName>
    </submittedName>
</protein>
<gene>
    <name evidence="1" type="ORF">NCTC11370_02205</name>
</gene>
<organism evidence="1 2">
    <name type="scientific">Fluoribacter dumoffii</name>
    <dbReference type="NCBI Taxonomy" id="463"/>
    <lineage>
        <taxon>Bacteria</taxon>
        <taxon>Pseudomonadati</taxon>
        <taxon>Pseudomonadota</taxon>
        <taxon>Gammaproteobacteria</taxon>
        <taxon>Legionellales</taxon>
        <taxon>Legionellaceae</taxon>
        <taxon>Fluoribacter</taxon>
    </lineage>
</organism>
<sequence>MARLEGLEPRHLGANPDALFLNFFKNQYVVSRQIHQRPAKAAYYNLGCS</sequence>
<accession>A0A377GC79</accession>
<keyword evidence="2" id="KW-1185">Reference proteome</keyword>
<proteinExistence type="predicted"/>
<reference evidence="1 2" key="1">
    <citation type="submission" date="2018-06" db="EMBL/GenBank/DDBJ databases">
        <authorList>
            <consortium name="Pathogen Informatics"/>
            <person name="Doyle S."/>
        </authorList>
    </citation>
    <scope>NUCLEOTIDE SEQUENCE [LARGE SCALE GENOMIC DNA]</scope>
    <source>
        <strain evidence="1 2">NCTC11370</strain>
    </source>
</reference>
<evidence type="ECO:0000313" key="2">
    <source>
        <dbReference type="Proteomes" id="UP000254554"/>
    </source>
</evidence>
<name>A0A377GC79_9GAMM</name>
<dbReference type="EMBL" id="UGGT01000001">
    <property type="protein sequence ID" value="STO22120.1"/>
    <property type="molecule type" value="Genomic_DNA"/>
</dbReference>
<dbReference type="AlphaFoldDB" id="A0A377GC79"/>